<feature type="region of interest" description="Disordered" evidence="1">
    <location>
        <begin position="73"/>
        <end position="93"/>
    </location>
</feature>
<protein>
    <submittedName>
        <fullName evidence="2">Uncharacterized protein</fullName>
    </submittedName>
</protein>
<reference evidence="2 3" key="1">
    <citation type="submission" date="2021-03" db="EMBL/GenBank/DDBJ databases">
        <title>P. granadensis CT364 genome publication.</title>
        <authorList>
            <person name="Stach J."/>
            <person name="Montero-Calasanz Md.C."/>
        </authorList>
    </citation>
    <scope>NUCLEOTIDE SEQUENCE [LARGE SCALE GENOMIC DNA]</scope>
    <source>
        <strain evidence="2 3">CT364</strain>
    </source>
</reference>
<evidence type="ECO:0000256" key="1">
    <source>
        <dbReference type="SAM" id="MobiDB-lite"/>
    </source>
</evidence>
<proteinExistence type="predicted"/>
<evidence type="ECO:0000313" key="3">
    <source>
        <dbReference type="Proteomes" id="UP000663686"/>
    </source>
</evidence>
<sequence length="221" mass="24265">MTDDQETIHRIGEIPEVEKAQAIGSADNKGDMHNDPDALPISRGGLEAGVKSWRVARSLDTLLKQINEWAPRRSKSSDGAIGDAAHASRSSDHNPWIVDSGVGVVTARDFTHDPAHGCDCNELSDLLRASRDPRIKYMIWNRRICASEAKGGQPPWAWRLYTGANPHDHHIHVSVMPTKMHYDSTNAWLLPSKVPTAAAQALTQSGAVNNDGDPEGTRRRE</sequence>
<accession>A0ABX7GBH8</accession>
<dbReference type="EMBL" id="CP069352">
    <property type="protein sequence ID" value="QRK81899.1"/>
    <property type="molecule type" value="Genomic_DNA"/>
</dbReference>
<feature type="region of interest" description="Disordered" evidence="1">
    <location>
        <begin position="200"/>
        <end position="221"/>
    </location>
</feature>
<gene>
    <name evidence="2" type="ORF">JN757_15075</name>
</gene>
<dbReference type="RefSeq" id="WP_203418040.1">
    <property type="nucleotide sequence ID" value="NZ_CP069352.1"/>
</dbReference>
<evidence type="ECO:0000313" key="2">
    <source>
        <dbReference type="EMBL" id="QRK81899.1"/>
    </source>
</evidence>
<dbReference type="Proteomes" id="UP000663686">
    <property type="component" value="Chromosome"/>
</dbReference>
<keyword evidence="3" id="KW-1185">Reference proteome</keyword>
<organism evidence="2 3">
    <name type="scientific">Pseudomonas granadensis</name>
    <dbReference type="NCBI Taxonomy" id="1421430"/>
    <lineage>
        <taxon>Bacteria</taxon>
        <taxon>Pseudomonadati</taxon>
        <taxon>Pseudomonadota</taxon>
        <taxon>Gammaproteobacteria</taxon>
        <taxon>Pseudomonadales</taxon>
        <taxon>Pseudomonadaceae</taxon>
        <taxon>Pseudomonas</taxon>
    </lineage>
</organism>
<name>A0ABX7GBH8_9PSED</name>